<reference evidence="5 6" key="1">
    <citation type="submission" date="2016-07" db="EMBL/GenBank/DDBJ databases">
        <title>Pervasive Adenine N6-methylation of Active Genes in Fungi.</title>
        <authorList>
            <consortium name="DOE Joint Genome Institute"/>
            <person name="Mondo S.J."/>
            <person name="Dannebaum R.O."/>
            <person name="Kuo R.C."/>
            <person name="Labutti K."/>
            <person name="Haridas S."/>
            <person name="Kuo A."/>
            <person name="Salamov A."/>
            <person name="Ahrendt S.R."/>
            <person name="Lipzen A."/>
            <person name="Sullivan W."/>
            <person name="Andreopoulos W.B."/>
            <person name="Clum A."/>
            <person name="Lindquist E."/>
            <person name="Daum C."/>
            <person name="Ramamoorthy G.K."/>
            <person name="Gryganskyi A."/>
            <person name="Culley D."/>
            <person name="Magnuson J.K."/>
            <person name="James T.Y."/>
            <person name="O'Malley M.A."/>
            <person name="Stajich J.E."/>
            <person name="Spatafora J.W."/>
            <person name="Visel A."/>
            <person name="Grigoriev I.V."/>
        </authorList>
    </citation>
    <scope>NUCLEOTIDE SEQUENCE [LARGE SCALE GENOMIC DNA]</scope>
    <source>
        <strain evidence="5 6">CBS 115471</strain>
    </source>
</reference>
<keyword evidence="6" id="KW-1185">Reference proteome</keyword>
<feature type="compositionally biased region" description="Basic residues" evidence="4">
    <location>
        <begin position="104"/>
        <end position="117"/>
    </location>
</feature>
<dbReference type="InterPro" id="IPR019786">
    <property type="entry name" value="Zinc_finger_PHD-type_CS"/>
</dbReference>
<sequence>MRGRSHQCDACKGFNSNHFKRHTLITEVIRAIYKTCNSKRRLVPCCDTGGQSYNTTDRPCDLCSAVNRDADKAWERELGDPDARHSSVSTDGGTQGNPEATKPKTTKKQRKEAKKLAKAASRPKEMTKSEIAYVGSIIHTGGVEPEDIVHGPSSVAEVELYEINLRYNAQVYNDGMPRSELRRHGTIHQADVDFEAEVDRVMKILGIDELEQSNANSRGLRGKELKCFLVQVGRFKKLVVDDLVLFKKEQHEIRMRRMGFVRWSKKGSVETLKERHEEKNWATGQRKTRVETPQPRDDNDLEANGMHDDKENTPPAARSTNSKDRPGPQTPPTNQLGSPKADTRHLRNGGTLATPTPAPRSGQARVLRITDTRAADQTQPGPSEAAEPRTASLKLKDAPLPEISAWQLPKGPIAQPSKDTSVLSPLQPSHGGVQASSSQSQTWSLVDTCRGASKENIPETVTEGKKPGLKEPDAVAQDQTPGLSKPRAERFSPPVSSKKTKKRLRNQKAKERKAAKSAAAKNRTDTPPLDGDDKDMANDFENPDAYPVTPPHSPTGKGKARMLEEEELVEALSSKGKGKAASTEDPDITRADVGDDDSTAVNFISSTTDAESQSKVRSFSISESTYHDEVSFPIPECARQEEISIPICECTHHEDWMLFIEELTLGSSAPIQQQEKKCCPACEASNPCPFEDRQMLDCPWHHHATKWSPIHDQAYVVVPATHPLILGSFNHKRAECVYSLFTTETRTRDRIMVVDEDLKEWLMVEQFDPNKSRNAFKYMPIKLQKAIAYHTSHSVPPLPAMRQETQYNELRLHNNAASCLLSQHEWENMLPKLEGRVKDADRMCYCELGTASCGHDVIECGSKDCRIGVFHRICVDEFDPEKFSRWYCSECIAEMTKLSEVAIKTAELLCGKEGYLKRIPNLWNLKPAETTEPARQVVDKKEQKAAKEAKSNAPTKNGKATR</sequence>
<feature type="compositionally biased region" description="Polar residues" evidence="4">
    <location>
        <begin position="86"/>
        <end position="98"/>
    </location>
</feature>
<comment type="caution">
    <text evidence="5">The sequence shown here is derived from an EMBL/GenBank/DDBJ whole genome shotgun (WGS) entry which is preliminary data.</text>
</comment>
<dbReference type="OrthoDB" id="3642840at2759"/>
<dbReference type="Proteomes" id="UP000193144">
    <property type="component" value="Unassembled WGS sequence"/>
</dbReference>
<feature type="compositionally biased region" description="Polar residues" evidence="4">
    <location>
        <begin position="952"/>
        <end position="962"/>
    </location>
</feature>
<feature type="compositionally biased region" description="Basic residues" evidence="4">
    <location>
        <begin position="498"/>
        <end position="507"/>
    </location>
</feature>
<dbReference type="InterPro" id="IPR013083">
    <property type="entry name" value="Znf_RING/FYVE/PHD"/>
</dbReference>
<dbReference type="EMBL" id="MCFA01000007">
    <property type="protein sequence ID" value="ORY18362.1"/>
    <property type="molecule type" value="Genomic_DNA"/>
</dbReference>
<evidence type="ECO:0000256" key="4">
    <source>
        <dbReference type="SAM" id="MobiDB-lite"/>
    </source>
</evidence>
<proteinExistence type="predicted"/>
<evidence type="ECO:0000256" key="3">
    <source>
        <dbReference type="ARBA" id="ARBA00022833"/>
    </source>
</evidence>
<accession>A0A1Y2A744</accession>
<feature type="region of interest" description="Disordered" evidence="4">
    <location>
        <begin position="78"/>
        <end position="122"/>
    </location>
</feature>
<keyword evidence="1" id="KW-0479">Metal-binding</keyword>
<dbReference type="PROSITE" id="PS01359">
    <property type="entry name" value="ZF_PHD_1"/>
    <property type="match status" value="1"/>
</dbReference>
<feature type="compositionally biased region" description="Basic and acidic residues" evidence="4">
    <location>
        <begin position="937"/>
        <end position="950"/>
    </location>
</feature>
<evidence type="ECO:0000256" key="2">
    <source>
        <dbReference type="ARBA" id="ARBA00022771"/>
    </source>
</evidence>
<feature type="region of interest" description="Disordered" evidence="4">
    <location>
        <begin position="930"/>
        <end position="962"/>
    </location>
</feature>
<feature type="region of interest" description="Disordered" evidence="4">
    <location>
        <begin position="267"/>
        <end position="597"/>
    </location>
</feature>
<dbReference type="STRING" id="1231657.A0A1Y2A744"/>
<dbReference type="InterPro" id="IPR011011">
    <property type="entry name" value="Znf_FYVE_PHD"/>
</dbReference>
<evidence type="ECO:0000313" key="5">
    <source>
        <dbReference type="EMBL" id="ORY18362.1"/>
    </source>
</evidence>
<organism evidence="5 6">
    <name type="scientific">Clohesyomyces aquaticus</name>
    <dbReference type="NCBI Taxonomy" id="1231657"/>
    <lineage>
        <taxon>Eukaryota</taxon>
        <taxon>Fungi</taxon>
        <taxon>Dikarya</taxon>
        <taxon>Ascomycota</taxon>
        <taxon>Pezizomycotina</taxon>
        <taxon>Dothideomycetes</taxon>
        <taxon>Pleosporomycetidae</taxon>
        <taxon>Pleosporales</taxon>
        <taxon>Lindgomycetaceae</taxon>
        <taxon>Clohesyomyces</taxon>
    </lineage>
</organism>
<evidence type="ECO:0000313" key="6">
    <source>
        <dbReference type="Proteomes" id="UP000193144"/>
    </source>
</evidence>
<dbReference type="Gene3D" id="3.30.40.10">
    <property type="entry name" value="Zinc/RING finger domain, C3HC4 (zinc finger)"/>
    <property type="match status" value="1"/>
</dbReference>
<feature type="compositionally biased region" description="Basic and acidic residues" evidence="4">
    <location>
        <begin position="288"/>
        <end position="298"/>
    </location>
</feature>
<feature type="compositionally biased region" description="Polar residues" evidence="4">
    <location>
        <begin position="417"/>
        <end position="427"/>
    </location>
</feature>
<dbReference type="GO" id="GO:0008270">
    <property type="term" value="F:zinc ion binding"/>
    <property type="evidence" value="ECO:0007669"/>
    <property type="project" value="UniProtKB-KW"/>
</dbReference>
<feature type="compositionally biased region" description="Basic and acidic residues" evidence="4">
    <location>
        <begin position="267"/>
        <end position="280"/>
    </location>
</feature>
<dbReference type="SUPFAM" id="SSF57903">
    <property type="entry name" value="FYVE/PHD zinc finger"/>
    <property type="match status" value="1"/>
</dbReference>
<keyword evidence="2" id="KW-0863">Zinc-finger</keyword>
<evidence type="ECO:0000256" key="1">
    <source>
        <dbReference type="ARBA" id="ARBA00022723"/>
    </source>
</evidence>
<evidence type="ECO:0008006" key="7">
    <source>
        <dbReference type="Google" id="ProtNLM"/>
    </source>
</evidence>
<dbReference type="AlphaFoldDB" id="A0A1Y2A744"/>
<keyword evidence="3" id="KW-0862">Zinc</keyword>
<gene>
    <name evidence="5" type="ORF">BCR34DRAFT_596300</name>
</gene>
<feature type="compositionally biased region" description="Basic and acidic residues" evidence="4">
    <location>
        <begin position="452"/>
        <end position="473"/>
    </location>
</feature>
<protein>
    <recommendedName>
        <fullName evidence="7">Zinc finger PHD-type domain-containing protein</fullName>
    </recommendedName>
</protein>
<feature type="compositionally biased region" description="Polar residues" evidence="4">
    <location>
        <begin position="434"/>
        <end position="445"/>
    </location>
</feature>
<name>A0A1Y2A744_9PLEO</name>